<feature type="non-terminal residue" evidence="1">
    <location>
        <position position="1"/>
    </location>
</feature>
<evidence type="ECO:0000313" key="1">
    <source>
        <dbReference type="EMBL" id="MBC8597606.1"/>
    </source>
</evidence>
<proteinExistence type="predicted"/>
<gene>
    <name evidence="1" type="ORF">H8706_12180</name>
</gene>
<reference evidence="1" key="1">
    <citation type="submission" date="2020-08" db="EMBL/GenBank/DDBJ databases">
        <title>Genome public.</title>
        <authorList>
            <person name="Liu C."/>
            <person name="Sun Q."/>
        </authorList>
    </citation>
    <scope>NUCLEOTIDE SEQUENCE</scope>
    <source>
        <strain evidence="1">NSJ-50</strain>
    </source>
</reference>
<dbReference type="Proteomes" id="UP000647416">
    <property type="component" value="Unassembled WGS sequence"/>
</dbReference>
<dbReference type="AlphaFoldDB" id="A0A926FCX2"/>
<keyword evidence="2" id="KW-1185">Reference proteome</keyword>
<accession>A0A926FCX2</accession>
<organism evidence="1 2">
    <name type="scientific">Qingrenia yutianensis</name>
    <dbReference type="NCBI Taxonomy" id="2763676"/>
    <lineage>
        <taxon>Bacteria</taxon>
        <taxon>Bacillati</taxon>
        <taxon>Bacillota</taxon>
        <taxon>Clostridia</taxon>
        <taxon>Eubacteriales</taxon>
        <taxon>Oscillospiraceae</taxon>
        <taxon>Qingrenia</taxon>
    </lineage>
</organism>
<protein>
    <submittedName>
        <fullName evidence="1">Uncharacterized protein</fullName>
    </submittedName>
</protein>
<dbReference type="EMBL" id="JACRTE010000091">
    <property type="protein sequence ID" value="MBC8597606.1"/>
    <property type="molecule type" value="Genomic_DNA"/>
</dbReference>
<name>A0A926FCX2_9FIRM</name>
<comment type="caution">
    <text evidence="1">The sequence shown here is derived from an EMBL/GenBank/DDBJ whole genome shotgun (WGS) entry which is preliminary data.</text>
</comment>
<dbReference type="RefSeq" id="WP_262432858.1">
    <property type="nucleotide sequence ID" value="NZ_JACRTE010000091.1"/>
</dbReference>
<sequence>WFDVDKKFGINIIGDDSAWVNLFTEYNPVIGEIRMFYDIDTENKAIEREYVMTDEERSTITQYIEKMCMQRHHVPCMEFYITEYIETCDCEIDLECRQEGNVCRVYNTNDGAILYQEDMGGNLSKHIGHKIELANYGDSECYSIECMDCNEVLFSSDAERIRLQDIEDNDGQEMHM</sequence>
<evidence type="ECO:0000313" key="2">
    <source>
        <dbReference type="Proteomes" id="UP000647416"/>
    </source>
</evidence>